<gene>
    <name evidence="2" type="ORF">LARSCL_LOCUS20604</name>
</gene>
<feature type="compositionally biased region" description="Basic and acidic residues" evidence="1">
    <location>
        <begin position="108"/>
        <end position="117"/>
    </location>
</feature>
<name>A0AAV2BR63_9ARAC</name>
<feature type="region of interest" description="Disordered" evidence="1">
    <location>
        <begin position="1"/>
        <end position="51"/>
    </location>
</feature>
<dbReference type="EMBL" id="CAXIEN010000447">
    <property type="protein sequence ID" value="CAL1297949.1"/>
    <property type="molecule type" value="Genomic_DNA"/>
</dbReference>
<protein>
    <submittedName>
        <fullName evidence="2">Uncharacterized protein</fullName>
    </submittedName>
</protein>
<evidence type="ECO:0000313" key="2">
    <source>
        <dbReference type="EMBL" id="CAL1297949.1"/>
    </source>
</evidence>
<keyword evidence="3" id="KW-1185">Reference proteome</keyword>
<feature type="region of interest" description="Disordered" evidence="1">
    <location>
        <begin position="72"/>
        <end position="145"/>
    </location>
</feature>
<dbReference type="Proteomes" id="UP001497382">
    <property type="component" value="Unassembled WGS sequence"/>
</dbReference>
<organism evidence="2 3">
    <name type="scientific">Larinioides sclopetarius</name>
    <dbReference type="NCBI Taxonomy" id="280406"/>
    <lineage>
        <taxon>Eukaryota</taxon>
        <taxon>Metazoa</taxon>
        <taxon>Ecdysozoa</taxon>
        <taxon>Arthropoda</taxon>
        <taxon>Chelicerata</taxon>
        <taxon>Arachnida</taxon>
        <taxon>Araneae</taxon>
        <taxon>Araneomorphae</taxon>
        <taxon>Entelegynae</taxon>
        <taxon>Araneoidea</taxon>
        <taxon>Araneidae</taxon>
        <taxon>Larinioides</taxon>
    </lineage>
</organism>
<dbReference type="AlphaFoldDB" id="A0AAV2BR63"/>
<proteinExistence type="predicted"/>
<feature type="compositionally biased region" description="Polar residues" evidence="1">
    <location>
        <begin position="8"/>
        <end position="17"/>
    </location>
</feature>
<sequence>MIRRGMRPTNNATQFGSRSLRREAALSPPSAEDELHDRVFTRAPSAPHGLPAYALRPALHDLHAACHRTLVGYGAASGPGPWEDLPEDSSTEGQAGPHLQKGTGSGDGYRRGVETGHPRVPTPVPVPEMELHNGQEVLEESANDR</sequence>
<evidence type="ECO:0000313" key="3">
    <source>
        <dbReference type="Proteomes" id="UP001497382"/>
    </source>
</evidence>
<accession>A0AAV2BR63</accession>
<comment type="caution">
    <text evidence="2">The sequence shown here is derived from an EMBL/GenBank/DDBJ whole genome shotgun (WGS) entry which is preliminary data.</text>
</comment>
<evidence type="ECO:0000256" key="1">
    <source>
        <dbReference type="SAM" id="MobiDB-lite"/>
    </source>
</evidence>
<reference evidence="2 3" key="1">
    <citation type="submission" date="2024-04" db="EMBL/GenBank/DDBJ databases">
        <authorList>
            <person name="Rising A."/>
            <person name="Reimegard J."/>
            <person name="Sonavane S."/>
            <person name="Akerstrom W."/>
            <person name="Nylinder S."/>
            <person name="Hedman E."/>
            <person name="Kallberg Y."/>
        </authorList>
    </citation>
    <scope>NUCLEOTIDE SEQUENCE [LARGE SCALE GENOMIC DNA]</scope>
</reference>